<evidence type="ECO:0000256" key="11">
    <source>
        <dbReference type="ARBA" id="ARBA00023004"/>
    </source>
</evidence>
<feature type="chain" id="PRO_5001650256" evidence="16">
    <location>
        <begin position="18"/>
        <end position="504"/>
    </location>
</feature>
<evidence type="ECO:0000256" key="14">
    <source>
        <dbReference type="PIRSR" id="PIRSR602401-1"/>
    </source>
</evidence>
<keyword evidence="10 15" id="KW-0560">Oxidoreductase</keyword>
<dbReference type="GO" id="GO:0016705">
    <property type="term" value="F:oxidoreductase activity, acting on paired donors, with incorporation or reduction of molecular oxygen"/>
    <property type="evidence" value="ECO:0007669"/>
    <property type="project" value="InterPro"/>
</dbReference>
<comment type="subcellular location">
    <subcellularLocation>
        <location evidence="4">Endoplasmic reticulum membrane</location>
        <topology evidence="4">Peripheral membrane protein</topology>
    </subcellularLocation>
    <subcellularLocation>
        <location evidence="3">Microsome membrane</location>
        <topology evidence="3">Peripheral membrane protein</topology>
    </subcellularLocation>
</comment>
<evidence type="ECO:0000256" key="10">
    <source>
        <dbReference type="ARBA" id="ARBA00023002"/>
    </source>
</evidence>
<dbReference type="AlphaFoldDB" id="A0A068EVJ0"/>
<keyword evidence="12 15" id="KW-0503">Monooxygenase</keyword>
<dbReference type="Pfam" id="PF00067">
    <property type="entry name" value="p450"/>
    <property type="match status" value="1"/>
</dbReference>
<dbReference type="PROSITE" id="PS00086">
    <property type="entry name" value="CYTOCHROME_P450"/>
    <property type="match status" value="1"/>
</dbReference>
<dbReference type="CDD" id="cd20628">
    <property type="entry name" value="CYP4"/>
    <property type="match status" value="1"/>
</dbReference>
<dbReference type="GO" id="GO:0004497">
    <property type="term" value="F:monooxygenase activity"/>
    <property type="evidence" value="ECO:0007669"/>
    <property type="project" value="UniProtKB-KW"/>
</dbReference>
<comment type="function">
    <text evidence="2">May be involved in the metabolism of insect hormones and in the breakdown of synthetic insecticides.</text>
</comment>
<reference evidence="17" key="1">
    <citation type="journal article" date="2014" name="Insect Biochem. Mol. Biol.">
        <title>An independent occurrence of the chimeric P450 enzyme CYP337B3 of Helicoverpa armigera confers cypermethrin resistance in Pakistan.</title>
        <authorList>
            <person name="Rasool A."/>
            <person name="Joussen N."/>
            <person name="Lorenz S."/>
            <person name="Ellinger R."/>
            <person name="Schneider B."/>
            <person name="Khan S.A."/>
            <person name="Ashfaq M."/>
            <person name="Heckel D.G."/>
        </authorList>
    </citation>
    <scope>NUCLEOTIDE SEQUENCE</scope>
</reference>
<evidence type="ECO:0000256" key="9">
    <source>
        <dbReference type="ARBA" id="ARBA00022848"/>
    </source>
</evidence>
<evidence type="ECO:0000256" key="8">
    <source>
        <dbReference type="ARBA" id="ARBA00022824"/>
    </source>
</evidence>
<evidence type="ECO:0000256" key="6">
    <source>
        <dbReference type="ARBA" id="ARBA00022617"/>
    </source>
</evidence>
<dbReference type="PANTHER" id="PTHR24291">
    <property type="entry name" value="CYTOCHROME P450 FAMILY 4"/>
    <property type="match status" value="1"/>
</dbReference>
<evidence type="ECO:0000256" key="3">
    <source>
        <dbReference type="ARBA" id="ARBA00004174"/>
    </source>
</evidence>
<evidence type="ECO:0000256" key="1">
    <source>
        <dbReference type="ARBA" id="ARBA00001971"/>
    </source>
</evidence>
<dbReference type="GO" id="GO:0020037">
    <property type="term" value="F:heme binding"/>
    <property type="evidence" value="ECO:0007669"/>
    <property type="project" value="InterPro"/>
</dbReference>
<dbReference type="Gene3D" id="1.10.630.10">
    <property type="entry name" value="Cytochrome P450"/>
    <property type="match status" value="1"/>
</dbReference>
<dbReference type="PRINTS" id="PR00385">
    <property type="entry name" value="P450"/>
</dbReference>
<evidence type="ECO:0000313" key="17">
    <source>
        <dbReference type="EMBL" id="AID54868.1"/>
    </source>
</evidence>
<evidence type="ECO:0000256" key="15">
    <source>
        <dbReference type="RuleBase" id="RU000461"/>
    </source>
</evidence>
<dbReference type="SUPFAM" id="SSF48264">
    <property type="entry name" value="Cytochrome P450"/>
    <property type="match status" value="1"/>
</dbReference>
<dbReference type="GO" id="GO:0005506">
    <property type="term" value="F:iron ion binding"/>
    <property type="evidence" value="ECO:0007669"/>
    <property type="project" value="InterPro"/>
</dbReference>
<dbReference type="InterPro" id="IPR036396">
    <property type="entry name" value="Cyt_P450_sf"/>
</dbReference>
<keyword evidence="13" id="KW-0472">Membrane</keyword>
<keyword evidence="11 14" id="KW-0408">Iron</keyword>
<evidence type="ECO:0000256" key="5">
    <source>
        <dbReference type="ARBA" id="ARBA00010617"/>
    </source>
</evidence>
<proteinExistence type="evidence at transcript level"/>
<gene>
    <name evidence="17" type="primary">CYP341B2</name>
</gene>
<evidence type="ECO:0000256" key="16">
    <source>
        <dbReference type="SAM" id="SignalP"/>
    </source>
</evidence>
<dbReference type="OrthoDB" id="1470350at2759"/>
<comment type="cofactor">
    <cofactor evidence="1 14">
        <name>heme</name>
        <dbReference type="ChEBI" id="CHEBI:30413"/>
    </cofactor>
</comment>
<protein>
    <submittedName>
        <fullName evidence="17">Cytochrome P450 CYP341B2</fullName>
    </submittedName>
</protein>
<feature type="signal peptide" evidence="16">
    <location>
        <begin position="1"/>
        <end position="17"/>
    </location>
</feature>
<keyword evidence="8" id="KW-0256">Endoplasmic reticulum</keyword>
<keyword evidence="9" id="KW-0492">Microsome</keyword>
<dbReference type="PANTHER" id="PTHR24291:SF189">
    <property type="entry name" value="CYTOCHROME P450 4C3-RELATED"/>
    <property type="match status" value="1"/>
</dbReference>
<feature type="binding site" description="axial binding residue" evidence="14">
    <location>
        <position position="441"/>
    </location>
    <ligand>
        <name>heme</name>
        <dbReference type="ChEBI" id="CHEBI:30413"/>
    </ligand>
    <ligandPart>
        <name>Fe</name>
        <dbReference type="ChEBI" id="CHEBI:18248"/>
    </ligandPart>
</feature>
<organism evidence="17">
    <name type="scientific">Helicoverpa armigera</name>
    <name type="common">Cotton bollworm</name>
    <name type="synonym">Heliothis armigera</name>
    <dbReference type="NCBI Taxonomy" id="29058"/>
    <lineage>
        <taxon>Eukaryota</taxon>
        <taxon>Metazoa</taxon>
        <taxon>Ecdysozoa</taxon>
        <taxon>Arthropoda</taxon>
        <taxon>Hexapoda</taxon>
        <taxon>Insecta</taxon>
        <taxon>Pterygota</taxon>
        <taxon>Neoptera</taxon>
        <taxon>Endopterygota</taxon>
        <taxon>Lepidoptera</taxon>
        <taxon>Glossata</taxon>
        <taxon>Ditrysia</taxon>
        <taxon>Noctuoidea</taxon>
        <taxon>Noctuidae</taxon>
        <taxon>Heliothinae</taxon>
        <taxon>Helicoverpa</taxon>
    </lineage>
</organism>
<evidence type="ECO:0000256" key="7">
    <source>
        <dbReference type="ARBA" id="ARBA00022723"/>
    </source>
</evidence>
<comment type="similarity">
    <text evidence="5 15">Belongs to the cytochrome P450 family.</text>
</comment>
<dbReference type="GO" id="GO:0005789">
    <property type="term" value="C:endoplasmic reticulum membrane"/>
    <property type="evidence" value="ECO:0007669"/>
    <property type="project" value="UniProtKB-SubCell"/>
</dbReference>
<dbReference type="InterPro" id="IPR002401">
    <property type="entry name" value="Cyt_P450_E_grp-I"/>
</dbReference>
<keyword evidence="7 14" id="KW-0479">Metal-binding</keyword>
<sequence>MLWLVFCAVALWLVVRRFQNRRIIEVASKIKCGVKTYPLVGHAYLFMGGGVNRMESFQRLGRDAIKNGGLSNFWLGGHYYTVVVDPVDLEVILKTSLEKDDIMRFARNLIGNGTIFAPVNIWRPRRKVLAPTFTPKNLNNFVNIFARQSQVMVEQLQSVEGKGNFSVWKYITSYTMDSVCETALGVNVNAQKTTDEPFLMAFEECCKLMAARMLAPWLHADAVYKLLPQHTGFEACKKLICNFIDQVIKAKRKSIKIGETNITKKDTTHDMKTFLELLIEASGGDRGYSDLELQEETLVIVVAGTDTSAVGVSFAVMMLARHPDVQEMVYRELYEVFGDSDRLITPEDLPRLKYLDAVVRETLRLYPPVPVVVRKIEKDVQLPSGVTLVEGCGVLAHIWGTQRNPRYWGDDAEQFRPERFLETTLKHPAAFMAFSHGPRNCLGYQYAMMSMKTALATLVRRYRVSTSDMARSNGCKPEDKPITVTFDIMMKDADRFTVQLNSRK</sequence>
<evidence type="ECO:0000256" key="13">
    <source>
        <dbReference type="ARBA" id="ARBA00023136"/>
    </source>
</evidence>
<evidence type="ECO:0000256" key="2">
    <source>
        <dbReference type="ARBA" id="ARBA00003690"/>
    </source>
</evidence>
<dbReference type="InterPro" id="IPR050196">
    <property type="entry name" value="Cytochrome_P450_Monoox"/>
</dbReference>
<evidence type="ECO:0000256" key="12">
    <source>
        <dbReference type="ARBA" id="ARBA00023033"/>
    </source>
</evidence>
<keyword evidence="16" id="KW-0732">Signal</keyword>
<dbReference type="PRINTS" id="PR00463">
    <property type="entry name" value="EP450I"/>
</dbReference>
<dbReference type="InterPro" id="IPR017972">
    <property type="entry name" value="Cyt_P450_CS"/>
</dbReference>
<dbReference type="InterPro" id="IPR001128">
    <property type="entry name" value="Cyt_P450"/>
</dbReference>
<name>A0A068EVJ0_HELAM</name>
<keyword evidence="6 14" id="KW-0349">Heme</keyword>
<accession>A0A068EVJ0</accession>
<dbReference type="EMBL" id="KM016716">
    <property type="protein sequence ID" value="AID54868.1"/>
    <property type="molecule type" value="mRNA"/>
</dbReference>
<evidence type="ECO:0000256" key="4">
    <source>
        <dbReference type="ARBA" id="ARBA00004406"/>
    </source>
</evidence>